<evidence type="ECO:0000256" key="2">
    <source>
        <dbReference type="SAM" id="Phobius"/>
    </source>
</evidence>
<reference evidence="3" key="1">
    <citation type="submission" date="2019-08" db="EMBL/GenBank/DDBJ databases">
        <title>The genome of the North American firefly Photinus pyralis.</title>
        <authorList>
            <consortium name="Photinus pyralis genome working group"/>
            <person name="Fallon T.R."/>
            <person name="Sander Lower S.E."/>
            <person name="Weng J.-K."/>
        </authorList>
    </citation>
    <scope>NUCLEOTIDE SEQUENCE</scope>
    <source>
        <strain evidence="3">TRF0915ILg1</strain>
        <tissue evidence="3">Whole body</tissue>
    </source>
</reference>
<sequence>TTTTRTSEEAFPNLPPNYMALLANTGLLIVSGIQCMCAAVSSYQSSRALCPCFRDRNEISENGLQIDTKDAFVHSWLGKHTLPSPLYVVATPTNTGKRSKFSNTLAIAPVLSLPPPVLQPPPPPPPQVMGYPLIPAPLGPVPSPIIRPHLKEYISRKHRRHHSADHHIQKLIIPQEKPRKSRSKSKDKPVTTEEVIRTYTGLDRAIAEEFIEICDSRNTSICSDSSCSCQSSSSCGNSSQNGCTACICNIGSDDMLKKEKL</sequence>
<dbReference type="EMBL" id="VTPC01003975">
    <property type="protein sequence ID" value="KAF2897695.1"/>
    <property type="molecule type" value="Genomic_DNA"/>
</dbReference>
<proteinExistence type="predicted"/>
<accession>A0A8K0D1J8</accession>
<keyword evidence="2" id="KW-0812">Transmembrane</keyword>
<keyword evidence="2" id="KW-1133">Transmembrane helix</keyword>
<feature type="region of interest" description="Disordered" evidence="1">
    <location>
        <begin position="156"/>
        <end position="192"/>
    </location>
</feature>
<evidence type="ECO:0000313" key="4">
    <source>
        <dbReference type="Proteomes" id="UP000801492"/>
    </source>
</evidence>
<keyword evidence="2" id="KW-0472">Membrane</keyword>
<organism evidence="3 4">
    <name type="scientific">Ignelater luminosus</name>
    <name type="common">Cucubano</name>
    <name type="synonym">Pyrophorus luminosus</name>
    <dbReference type="NCBI Taxonomy" id="2038154"/>
    <lineage>
        <taxon>Eukaryota</taxon>
        <taxon>Metazoa</taxon>
        <taxon>Ecdysozoa</taxon>
        <taxon>Arthropoda</taxon>
        <taxon>Hexapoda</taxon>
        <taxon>Insecta</taxon>
        <taxon>Pterygota</taxon>
        <taxon>Neoptera</taxon>
        <taxon>Endopterygota</taxon>
        <taxon>Coleoptera</taxon>
        <taxon>Polyphaga</taxon>
        <taxon>Elateriformia</taxon>
        <taxon>Elateroidea</taxon>
        <taxon>Elateridae</taxon>
        <taxon>Agrypninae</taxon>
        <taxon>Pyrophorini</taxon>
        <taxon>Ignelater</taxon>
    </lineage>
</organism>
<name>A0A8K0D1J8_IGNLU</name>
<dbReference type="OrthoDB" id="7733275at2759"/>
<keyword evidence="4" id="KW-1185">Reference proteome</keyword>
<gene>
    <name evidence="3" type="ORF">ILUMI_08489</name>
</gene>
<evidence type="ECO:0000256" key="1">
    <source>
        <dbReference type="SAM" id="MobiDB-lite"/>
    </source>
</evidence>
<comment type="caution">
    <text evidence="3">The sequence shown here is derived from an EMBL/GenBank/DDBJ whole genome shotgun (WGS) entry which is preliminary data.</text>
</comment>
<dbReference type="Proteomes" id="UP000801492">
    <property type="component" value="Unassembled WGS sequence"/>
</dbReference>
<dbReference type="AlphaFoldDB" id="A0A8K0D1J8"/>
<feature type="transmembrane region" description="Helical" evidence="2">
    <location>
        <begin position="18"/>
        <end position="40"/>
    </location>
</feature>
<protein>
    <submittedName>
        <fullName evidence="3">Uncharacterized protein</fullName>
    </submittedName>
</protein>
<evidence type="ECO:0000313" key="3">
    <source>
        <dbReference type="EMBL" id="KAF2897695.1"/>
    </source>
</evidence>
<feature type="non-terminal residue" evidence="3">
    <location>
        <position position="261"/>
    </location>
</feature>